<evidence type="ECO:0000256" key="10">
    <source>
        <dbReference type="ARBA" id="ARBA00022786"/>
    </source>
</evidence>
<dbReference type="EMBL" id="JAMYWD010000011">
    <property type="protein sequence ID" value="KAJ4955738.1"/>
    <property type="molecule type" value="Genomic_DNA"/>
</dbReference>
<evidence type="ECO:0000256" key="5">
    <source>
        <dbReference type="ARBA" id="ARBA00022679"/>
    </source>
</evidence>
<evidence type="ECO:0000256" key="1">
    <source>
        <dbReference type="ARBA" id="ARBA00000900"/>
    </source>
</evidence>
<keyword evidence="13 17" id="KW-0472">Membrane</keyword>
<evidence type="ECO:0000256" key="13">
    <source>
        <dbReference type="ARBA" id="ARBA00023136"/>
    </source>
</evidence>
<evidence type="ECO:0000256" key="9">
    <source>
        <dbReference type="ARBA" id="ARBA00022771"/>
    </source>
</evidence>
<dbReference type="SMART" id="SM00184">
    <property type="entry name" value="RING"/>
    <property type="match status" value="1"/>
</dbReference>
<keyword evidence="6 17" id="KW-0812">Transmembrane</keyword>
<feature type="signal peptide" evidence="18">
    <location>
        <begin position="1"/>
        <end position="23"/>
    </location>
</feature>
<evidence type="ECO:0000256" key="18">
    <source>
        <dbReference type="SAM" id="SignalP"/>
    </source>
</evidence>
<name>A0A9Q0GXM1_9MAGN</name>
<keyword evidence="5" id="KW-0808">Transferase</keyword>
<dbReference type="InterPro" id="IPR032872">
    <property type="entry name" value="WAK_assoc_C"/>
</dbReference>
<comment type="pathway">
    <text evidence="3">Protein modification; protein ubiquitination.</text>
</comment>
<keyword evidence="9 16" id="KW-0863">Zinc-finger</keyword>
<protein>
    <recommendedName>
        <fullName evidence="4">RING-type E3 ubiquitin transferase</fullName>
        <ecNumber evidence="4">2.3.2.27</ecNumber>
    </recommendedName>
</protein>
<evidence type="ECO:0000256" key="16">
    <source>
        <dbReference type="PROSITE-ProRule" id="PRU00175"/>
    </source>
</evidence>
<dbReference type="PANTHER" id="PTHR46279">
    <property type="entry name" value="RING/U-BOX SUPERFAMILY PROTEIN"/>
    <property type="match status" value="1"/>
</dbReference>
<evidence type="ECO:0000259" key="19">
    <source>
        <dbReference type="PROSITE" id="PS50089"/>
    </source>
</evidence>
<reference evidence="20" key="1">
    <citation type="journal article" date="2023" name="Plant J.">
        <title>The genome of the king protea, Protea cynaroides.</title>
        <authorList>
            <person name="Chang J."/>
            <person name="Duong T.A."/>
            <person name="Schoeman C."/>
            <person name="Ma X."/>
            <person name="Roodt D."/>
            <person name="Barker N."/>
            <person name="Li Z."/>
            <person name="Van de Peer Y."/>
            <person name="Mizrachi E."/>
        </authorList>
    </citation>
    <scope>NUCLEOTIDE SEQUENCE</scope>
    <source>
        <tissue evidence="20">Young leaves</tissue>
    </source>
</reference>
<evidence type="ECO:0000256" key="11">
    <source>
        <dbReference type="ARBA" id="ARBA00022833"/>
    </source>
</evidence>
<dbReference type="PANTHER" id="PTHR46279:SF10">
    <property type="entry name" value="RING-TYPE E3 UBIQUITIN TRANSFERASE"/>
    <property type="match status" value="1"/>
</dbReference>
<evidence type="ECO:0000256" key="8">
    <source>
        <dbReference type="ARBA" id="ARBA00022729"/>
    </source>
</evidence>
<keyword evidence="11" id="KW-0862">Zinc</keyword>
<sequence>MGSSQVLSFLLFIFFPFYYGVTAEQFCRTYACGGAGPAIRFPFRIKEAQPNTCGYSGFDLKCSDQGRTILDLPNSGRFWIEEINYAKQEIGIVDPYNCLWRRLLSLDLSGSPFRAVDYENYTLLRCSTDLTMVLPPPPAKPIDCLSNWTHIFWATASGTDAWMMSSKGCQEVATVPVPVPWPRYYDGETSFSDLSGDLRLTWDVPQCVGCEEKGGRCGFISNYSLQVGCFDVPRQGLSRSVRYAMTIGVGIPALLCGIGIACYVSGRLKTYEYRRSNPDIIAETGSSSTVNPQLTASVLGLDDSTIQSYPKFVLGESGRLPKLNDNPCPICLAEYQPKETLRTIPHCQHSFHADCIDEWLRTNVTCPVCRTSPAPVS</sequence>
<dbReference type="Proteomes" id="UP001141806">
    <property type="component" value="Unassembled WGS sequence"/>
</dbReference>
<keyword evidence="14" id="KW-0325">Glycoprotein</keyword>
<feature type="chain" id="PRO_5040342617" description="RING-type E3 ubiquitin transferase" evidence="18">
    <location>
        <begin position="24"/>
        <end position="377"/>
    </location>
</feature>
<keyword evidence="10" id="KW-0833">Ubl conjugation pathway</keyword>
<dbReference type="GO" id="GO:0061630">
    <property type="term" value="F:ubiquitin protein ligase activity"/>
    <property type="evidence" value="ECO:0007669"/>
    <property type="project" value="UniProtKB-EC"/>
</dbReference>
<comment type="caution">
    <text evidence="20">The sequence shown here is derived from an EMBL/GenBank/DDBJ whole genome shotgun (WGS) entry which is preliminary data.</text>
</comment>
<dbReference type="GO" id="GO:0008270">
    <property type="term" value="F:zinc ion binding"/>
    <property type="evidence" value="ECO:0007669"/>
    <property type="project" value="UniProtKB-KW"/>
</dbReference>
<keyword evidence="7" id="KW-0479">Metal-binding</keyword>
<evidence type="ECO:0000256" key="12">
    <source>
        <dbReference type="ARBA" id="ARBA00022989"/>
    </source>
</evidence>
<proteinExistence type="inferred from homology"/>
<keyword evidence="12 17" id="KW-1133">Transmembrane helix</keyword>
<evidence type="ECO:0000256" key="6">
    <source>
        <dbReference type="ARBA" id="ARBA00022692"/>
    </source>
</evidence>
<keyword evidence="8 18" id="KW-0732">Signal</keyword>
<dbReference type="SUPFAM" id="SSF57850">
    <property type="entry name" value="RING/U-box"/>
    <property type="match status" value="1"/>
</dbReference>
<accession>A0A9Q0GXM1</accession>
<comment type="similarity">
    <text evidence="15">Belongs to the RING-type zinc finger family. ATL subfamily.</text>
</comment>
<dbReference type="Pfam" id="PF13639">
    <property type="entry name" value="zf-RING_2"/>
    <property type="match status" value="1"/>
</dbReference>
<evidence type="ECO:0000256" key="15">
    <source>
        <dbReference type="ARBA" id="ARBA00024209"/>
    </source>
</evidence>
<dbReference type="InterPro" id="IPR025287">
    <property type="entry name" value="WAK_GUB"/>
</dbReference>
<dbReference type="InterPro" id="IPR046948">
    <property type="entry name" value="ATL20-22-like"/>
</dbReference>
<feature type="transmembrane region" description="Helical" evidence="17">
    <location>
        <begin position="243"/>
        <end position="266"/>
    </location>
</feature>
<dbReference type="PROSITE" id="PS50089">
    <property type="entry name" value="ZF_RING_2"/>
    <property type="match status" value="1"/>
</dbReference>
<dbReference type="EC" id="2.3.2.27" evidence="4"/>
<evidence type="ECO:0000256" key="4">
    <source>
        <dbReference type="ARBA" id="ARBA00012483"/>
    </source>
</evidence>
<evidence type="ECO:0000256" key="7">
    <source>
        <dbReference type="ARBA" id="ARBA00022723"/>
    </source>
</evidence>
<evidence type="ECO:0000256" key="3">
    <source>
        <dbReference type="ARBA" id="ARBA00004906"/>
    </source>
</evidence>
<dbReference type="Gene3D" id="3.30.40.10">
    <property type="entry name" value="Zinc/RING finger domain, C3HC4 (zinc finger)"/>
    <property type="match status" value="1"/>
</dbReference>
<dbReference type="GO" id="GO:0030247">
    <property type="term" value="F:polysaccharide binding"/>
    <property type="evidence" value="ECO:0007669"/>
    <property type="project" value="InterPro"/>
</dbReference>
<gene>
    <name evidence="20" type="ORF">NE237_012521</name>
</gene>
<evidence type="ECO:0000313" key="21">
    <source>
        <dbReference type="Proteomes" id="UP001141806"/>
    </source>
</evidence>
<evidence type="ECO:0000256" key="2">
    <source>
        <dbReference type="ARBA" id="ARBA00004167"/>
    </source>
</evidence>
<dbReference type="GO" id="GO:0016020">
    <property type="term" value="C:membrane"/>
    <property type="evidence" value="ECO:0007669"/>
    <property type="project" value="UniProtKB-SubCell"/>
</dbReference>
<dbReference type="Pfam" id="PF14380">
    <property type="entry name" value="WAK_assoc"/>
    <property type="match status" value="1"/>
</dbReference>
<dbReference type="InterPro" id="IPR001841">
    <property type="entry name" value="Znf_RING"/>
</dbReference>
<comment type="subcellular location">
    <subcellularLocation>
        <location evidence="2">Membrane</location>
        <topology evidence="2">Single-pass membrane protein</topology>
    </subcellularLocation>
</comment>
<keyword evidence="21" id="KW-1185">Reference proteome</keyword>
<comment type="catalytic activity">
    <reaction evidence="1">
        <text>S-ubiquitinyl-[E2 ubiquitin-conjugating enzyme]-L-cysteine + [acceptor protein]-L-lysine = [E2 ubiquitin-conjugating enzyme]-L-cysteine + N(6)-ubiquitinyl-[acceptor protein]-L-lysine.</text>
        <dbReference type="EC" id="2.3.2.27"/>
    </reaction>
</comment>
<dbReference type="Pfam" id="PF13947">
    <property type="entry name" value="GUB_WAK_bind"/>
    <property type="match status" value="1"/>
</dbReference>
<evidence type="ECO:0000313" key="20">
    <source>
        <dbReference type="EMBL" id="KAJ4955738.1"/>
    </source>
</evidence>
<organism evidence="20 21">
    <name type="scientific">Protea cynaroides</name>
    <dbReference type="NCBI Taxonomy" id="273540"/>
    <lineage>
        <taxon>Eukaryota</taxon>
        <taxon>Viridiplantae</taxon>
        <taxon>Streptophyta</taxon>
        <taxon>Embryophyta</taxon>
        <taxon>Tracheophyta</taxon>
        <taxon>Spermatophyta</taxon>
        <taxon>Magnoliopsida</taxon>
        <taxon>Proteales</taxon>
        <taxon>Proteaceae</taxon>
        <taxon>Protea</taxon>
    </lineage>
</organism>
<dbReference type="OrthoDB" id="8062037at2759"/>
<evidence type="ECO:0000256" key="17">
    <source>
        <dbReference type="SAM" id="Phobius"/>
    </source>
</evidence>
<feature type="domain" description="RING-type" evidence="19">
    <location>
        <begin position="328"/>
        <end position="370"/>
    </location>
</feature>
<dbReference type="AlphaFoldDB" id="A0A9Q0GXM1"/>
<evidence type="ECO:0000256" key="14">
    <source>
        <dbReference type="ARBA" id="ARBA00023180"/>
    </source>
</evidence>
<dbReference type="InterPro" id="IPR013083">
    <property type="entry name" value="Znf_RING/FYVE/PHD"/>
</dbReference>
<dbReference type="CDD" id="cd16461">
    <property type="entry name" value="RING-H2_EL5-like"/>
    <property type="match status" value="1"/>
</dbReference>